<reference evidence="8" key="2">
    <citation type="submission" date="2025-08" db="UniProtKB">
        <authorList>
            <consortium name="Ensembl"/>
        </authorList>
    </citation>
    <scope>IDENTIFICATION</scope>
</reference>
<dbReference type="GO" id="GO:0005856">
    <property type="term" value="C:cytoskeleton"/>
    <property type="evidence" value="ECO:0007669"/>
    <property type="project" value="InterPro"/>
</dbReference>
<evidence type="ECO:0000259" key="6">
    <source>
        <dbReference type="Pfam" id="PF26189"/>
    </source>
</evidence>
<evidence type="ECO:0000256" key="1">
    <source>
        <dbReference type="SAM" id="MobiDB-lite"/>
    </source>
</evidence>
<feature type="domain" description="NPHP4 Ig-like" evidence="2">
    <location>
        <begin position="1106"/>
        <end position="1190"/>
    </location>
</feature>
<name>H9GDH8_ANOCA</name>
<sequence length="1290" mass="142492">EVVVMARRRDGSPQDLSCGFGLLPLFSSTSEPSELDSKEKGLGLYHGTPRALLHPLIQEPLAKNKFLVLMEGSRVHCHLQLHPPLEAAYHLLPENVPVSAWQGIPGVVASHEGDPLQKPRLLKTTTCYLENLSIHLYPSLEKFEEELLELLMADQEGRPLCVRERRLHLGVHSGLCFAQTPQVAVLVPEDEVARRSRRRTGPSGKGSSEGQALVLRSRIHLTEMVRHPAFAVVFLLEYVFSPSGELSACSSSSSSATSLTTPSYMHAVRWAAWSPSALEAAGAVDVVLPLHGGARHNPSHVLVYKTPPAGRSSEEVKQVESGSVQFRFSVGSSEKRLAKEETPTPPSLRKAVNPGEPRVCLPSSPPTSIFRTLRLSADRVSVPPGVQAPLAALRQFRNSQAGRARGKPGLNQLPINPACSRGAMFPLFSAQSAITHLESDLSRSSLVAQEASSVDHLQEMPFTPVQVPIIALGMPSRSSSTVLTRAALARLRASGFPQLLDCNKEPVQIAEPTDPVMYDPQTEEADLLQSNEIVLQFLAFTRIPQGPAAAETRPESAYFTFQFYRFPPVTTPRLQLVKPDSSRAASPGASTHLLVQINQDGTLNLGSPGFQLRYMVDPGFLKAGEQQWFLRYLSQHSLHIDAWDGDSLLLLGSTAVKMKHLLRRGRTAVQVHHELEVLAMEYKQDATVASGDAFQHGSVKPIGVEASVRGRLHLSLANIGHLCEQRLRKSPALPASRSRVVSSHDGTSGFHGGSLLSLNTPAAGNVCQAQKLADMDSELAAMLFSRLREASAAFQHSSREASATRRRKMERMLSVRRRESQEGGGGRKKASLILHSRDLQLIEAYRERIKAESIAGMLSHAITSRHTLYATFGTAQFFEFALKNPYNVQHTVTIESDSPELSVIVDTREWKHFKELTQTVTPLEEEMFHLQDHLAPQVYLRPKETVHVPFKYQAFCVDSAQGPAELTFCEGQKDTSAGSWKPSGSQTKHIKVSFTANGGKPLALLRVSVEPQPHIVDQTFRFYHPELTFLKKSIRLPPWHTLPGIALLRFPCLSCSWKGVGEKVTFELHIANTVLVGVGDPWLAAPTQIWQFYLHSLQRVDVSCVTGQLTRLSLLLRGTQSLRKVQAYSSHLQEMKVDPEGAFILPANGVQDLHLGIRPHVAGNRFIYLNLVDVEYHQLVSSWLLCLSCRQPLISKAFEIALPAGGGKGSNKRITYANPYPSRRIYFLHTNRPDLLQFKEDSFEIGGGETYTIGLRFAPSQSSGQEEILIYINDREDKNEEAFCVKVTYQ</sequence>
<dbReference type="GO" id="GO:0097730">
    <property type="term" value="C:non-motile cilium"/>
    <property type="evidence" value="ECO:0007669"/>
    <property type="project" value="InterPro"/>
</dbReference>
<dbReference type="PANTHER" id="PTHR31043">
    <property type="entry name" value="NEPHROCYSTIN-4"/>
    <property type="match status" value="1"/>
</dbReference>
<dbReference type="Bgee" id="ENSACAG00000008026">
    <property type="expression patterns" value="Expressed in kidney and 10 other cell types or tissues"/>
</dbReference>
<dbReference type="InterPro" id="IPR058765">
    <property type="entry name" value="NPHP4_C2-like"/>
</dbReference>
<dbReference type="STRING" id="28377.ENSACAP00000007966"/>
<evidence type="ECO:0000259" key="4">
    <source>
        <dbReference type="Pfam" id="PF26186"/>
    </source>
</evidence>
<evidence type="ECO:0000259" key="3">
    <source>
        <dbReference type="Pfam" id="PF26173"/>
    </source>
</evidence>
<evidence type="ECO:0000259" key="7">
    <source>
        <dbReference type="Pfam" id="PF26190"/>
    </source>
</evidence>
<dbReference type="Pfam" id="PF26190">
    <property type="entry name" value="Ig_NPHP4_1st"/>
    <property type="match status" value="1"/>
</dbReference>
<dbReference type="InterPro" id="IPR058688">
    <property type="entry name" value="Ig_NPHP4_2nd"/>
</dbReference>
<reference evidence="8" key="3">
    <citation type="submission" date="2025-09" db="UniProtKB">
        <authorList>
            <consortium name="Ensembl"/>
        </authorList>
    </citation>
    <scope>IDENTIFICATION</scope>
</reference>
<proteinExistence type="predicted"/>
<dbReference type="HOGENOM" id="CLU_004882_0_0_1"/>
<feature type="domain" description="NPHP4 C2-like" evidence="4">
    <location>
        <begin position="486"/>
        <end position="721"/>
    </location>
</feature>
<accession>H9GDH8</accession>
<dbReference type="CDD" id="cd22239">
    <property type="entry name" value="NPHP4"/>
    <property type="match status" value="1"/>
</dbReference>
<dbReference type="GeneTree" id="ENSGT00510000048827"/>
<gene>
    <name evidence="8" type="primary">NPHP4</name>
</gene>
<feature type="region of interest" description="Disordered" evidence="1">
    <location>
        <begin position="190"/>
        <end position="210"/>
    </location>
</feature>
<dbReference type="InterPro" id="IPR029775">
    <property type="entry name" value="NPHP4"/>
</dbReference>
<dbReference type="PANTHER" id="PTHR31043:SF3">
    <property type="entry name" value="NEPHROCYSTIN-4"/>
    <property type="match status" value="1"/>
</dbReference>
<dbReference type="InterPro" id="IPR058687">
    <property type="entry name" value="Ig_NPHP4_1st"/>
</dbReference>
<dbReference type="Pfam" id="PF26173">
    <property type="entry name" value="NPHP4_SK"/>
    <property type="match status" value="1"/>
</dbReference>
<dbReference type="eggNOG" id="ENOG502QUNP">
    <property type="taxonomic scope" value="Eukaryota"/>
</dbReference>
<keyword evidence="9" id="KW-1185">Reference proteome</keyword>
<dbReference type="Pfam" id="PF26187">
    <property type="entry name" value="Ig_NPHP4_4th"/>
    <property type="match status" value="1"/>
</dbReference>
<feature type="domain" description="NPHP4 SK-like" evidence="3">
    <location>
        <begin position="799"/>
        <end position="861"/>
    </location>
</feature>
<dbReference type="Proteomes" id="UP000001646">
    <property type="component" value="Unplaced"/>
</dbReference>
<dbReference type="InterPro" id="IPR058686">
    <property type="entry name" value="Ig_NPHP4_3rd"/>
</dbReference>
<dbReference type="Pfam" id="PF26015">
    <property type="entry name" value="Ig_NPH4_3rd"/>
    <property type="match status" value="1"/>
</dbReference>
<reference evidence="8" key="1">
    <citation type="submission" date="2009-12" db="EMBL/GenBank/DDBJ databases">
        <title>The Genome Sequence of Anolis carolinensis (Green Anole Lizard).</title>
        <authorList>
            <consortium name="The Genome Sequencing Platform"/>
            <person name="Di Palma F."/>
            <person name="Alfoldi J."/>
            <person name="Heiman D."/>
            <person name="Young S."/>
            <person name="Grabherr M."/>
            <person name="Johnson J."/>
            <person name="Lander E.S."/>
            <person name="Lindblad-Toh K."/>
        </authorList>
    </citation>
    <scope>NUCLEOTIDE SEQUENCE [LARGE SCALE GENOMIC DNA]</scope>
    <source>
        <strain evidence="8">JBL SC #1</strain>
    </source>
</reference>
<dbReference type="Pfam" id="PF26186">
    <property type="entry name" value="NPHP4_C2_3rd"/>
    <property type="match status" value="1"/>
</dbReference>
<organism evidence="8 9">
    <name type="scientific">Anolis carolinensis</name>
    <name type="common">Green anole</name>
    <name type="synonym">American chameleon</name>
    <dbReference type="NCBI Taxonomy" id="28377"/>
    <lineage>
        <taxon>Eukaryota</taxon>
        <taxon>Metazoa</taxon>
        <taxon>Chordata</taxon>
        <taxon>Craniata</taxon>
        <taxon>Vertebrata</taxon>
        <taxon>Euteleostomi</taxon>
        <taxon>Lepidosauria</taxon>
        <taxon>Squamata</taxon>
        <taxon>Bifurcata</taxon>
        <taxon>Unidentata</taxon>
        <taxon>Episquamata</taxon>
        <taxon>Toxicofera</taxon>
        <taxon>Iguania</taxon>
        <taxon>Dactyloidae</taxon>
        <taxon>Anolis</taxon>
    </lineage>
</organism>
<feature type="domain" description="NPHP4 Ig-like" evidence="6">
    <location>
        <begin position="1020"/>
        <end position="1046"/>
    </location>
</feature>
<feature type="domain" description="NPHP4 Ig-like" evidence="7">
    <location>
        <begin position="864"/>
        <end position="1013"/>
    </location>
</feature>
<evidence type="ECO:0000313" key="9">
    <source>
        <dbReference type="Proteomes" id="UP000001646"/>
    </source>
</evidence>
<dbReference type="GO" id="GO:0090090">
    <property type="term" value="P:negative regulation of canonical Wnt signaling pathway"/>
    <property type="evidence" value="ECO:0007669"/>
    <property type="project" value="InterPro"/>
</dbReference>
<dbReference type="InterPro" id="IPR058764">
    <property type="entry name" value="NPHP4_SK"/>
</dbReference>
<evidence type="ECO:0000313" key="8">
    <source>
        <dbReference type="Ensembl" id="ENSACAP00000007966.4"/>
    </source>
</evidence>
<dbReference type="InterPro" id="IPR058685">
    <property type="entry name" value="Ig_NPHP4_4th"/>
</dbReference>
<feature type="region of interest" description="Disordered" evidence="1">
    <location>
        <begin position="334"/>
        <end position="358"/>
    </location>
</feature>
<evidence type="ECO:0000259" key="5">
    <source>
        <dbReference type="Pfam" id="PF26187"/>
    </source>
</evidence>
<protein>
    <submittedName>
        <fullName evidence="8">Nephrocystin 4</fullName>
    </submittedName>
</protein>
<evidence type="ECO:0000259" key="2">
    <source>
        <dbReference type="Pfam" id="PF26015"/>
    </source>
</evidence>
<feature type="domain" description="NPHP4 Ig-like" evidence="5">
    <location>
        <begin position="1195"/>
        <end position="1290"/>
    </location>
</feature>
<dbReference type="Ensembl" id="ENSACAT00000008136.4">
    <property type="protein sequence ID" value="ENSACAP00000007966.4"/>
    <property type="gene ID" value="ENSACAG00000008026.4"/>
</dbReference>
<dbReference type="Pfam" id="PF26189">
    <property type="entry name" value="Ig_NPHP4_2nd"/>
    <property type="match status" value="1"/>
</dbReference>